<name>A0A8J4Q143_9MYCE</name>
<keyword evidence="1" id="KW-0732">Signal</keyword>
<evidence type="ECO:0000313" key="2">
    <source>
        <dbReference type="EMBL" id="KAF2076167.1"/>
    </source>
</evidence>
<feature type="signal peptide" evidence="1">
    <location>
        <begin position="1"/>
        <end position="21"/>
    </location>
</feature>
<protein>
    <submittedName>
        <fullName evidence="2">Uncharacterized protein</fullName>
    </submittedName>
</protein>
<evidence type="ECO:0000313" key="3">
    <source>
        <dbReference type="Proteomes" id="UP000695562"/>
    </source>
</evidence>
<feature type="chain" id="PRO_5035291591" evidence="1">
    <location>
        <begin position="22"/>
        <end position="318"/>
    </location>
</feature>
<comment type="caution">
    <text evidence="2">The sequence shown here is derived from an EMBL/GenBank/DDBJ whole genome shotgun (WGS) entry which is preliminary data.</text>
</comment>
<reference evidence="2" key="1">
    <citation type="submission" date="2020-01" db="EMBL/GenBank/DDBJ databases">
        <title>Development of genomics and gene disruption for Polysphondylium violaceum indicates a role for the polyketide synthase stlB in stalk morphogenesis.</title>
        <authorList>
            <person name="Narita B."/>
            <person name="Kawabe Y."/>
            <person name="Kin K."/>
            <person name="Saito T."/>
            <person name="Gibbs R."/>
            <person name="Kuspa A."/>
            <person name="Muzny D."/>
            <person name="Queller D."/>
            <person name="Richards S."/>
            <person name="Strassman J."/>
            <person name="Sucgang R."/>
            <person name="Worley K."/>
            <person name="Schaap P."/>
        </authorList>
    </citation>
    <scope>NUCLEOTIDE SEQUENCE</scope>
    <source>
        <strain evidence="2">QSvi11</strain>
    </source>
</reference>
<organism evidence="2 3">
    <name type="scientific">Polysphondylium violaceum</name>
    <dbReference type="NCBI Taxonomy" id="133409"/>
    <lineage>
        <taxon>Eukaryota</taxon>
        <taxon>Amoebozoa</taxon>
        <taxon>Evosea</taxon>
        <taxon>Eumycetozoa</taxon>
        <taxon>Dictyostelia</taxon>
        <taxon>Dictyosteliales</taxon>
        <taxon>Dictyosteliaceae</taxon>
        <taxon>Polysphondylium</taxon>
    </lineage>
</organism>
<accession>A0A8J4Q143</accession>
<evidence type="ECO:0000256" key="1">
    <source>
        <dbReference type="SAM" id="SignalP"/>
    </source>
</evidence>
<gene>
    <name evidence="2" type="ORF">CYY_002520</name>
</gene>
<dbReference type="AlphaFoldDB" id="A0A8J4Q143"/>
<proteinExistence type="predicted"/>
<dbReference type="Proteomes" id="UP000695562">
    <property type="component" value="Unassembled WGS sequence"/>
</dbReference>
<sequence>MLQFKYIFLVIAVCCISVSFSAPPNNFYTFNGYHNDTYLYTMGLLSYEVNVSRIYGQSFQGIIALPQVNQTSDSERLVIYLDDNLQTNLGTLNLLTGQVDLIGGFSTPNYLKPYNIIKQSMGYDMNTKELYYAAVFNGYVYMVTCPLGNAKPIVVNTAISCNETYYSYLIGTYNLDGNFYFAVVTPQGYTIVSYNIASQSIVNNMGVAVSNVGFVQNMISYQGTPYIIQLRPASSIFNTYEISTNQTSFMLRNTYTLPYSVNQINAIFSPGYLNFVGSNSVPTSTSYLVTMPFPNFVNNPIITKFPANLNTTSLIFLQ</sequence>
<keyword evidence="3" id="KW-1185">Reference proteome</keyword>
<dbReference type="EMBL" id="AJWJ01000070">
    <property type="protein sequence ID" value="KAF2076167.1"/>
    <property type="molecule type" value="Genomic_DNA"/>
</dbReference>